<dbReference type="AlphaFoldDB" id="A0A3B9H0T7"/>
<dbReference type="Gene3D" id="3.30.70.100">
    <property type="match status" value="1"/>
</dbReference>
<reference evidence="2 3" key="1">
    <citation type="journal article" date="2018" name="Nat. Biotechnol.">
        <title>A standardized bacterial taxonomy based on genome phylogeny substantially revises the tree of life.</title>
        <authorList>
            <person name="Parks D.H."/>
            <person name="Chuvochina M."/>
            <person name="Waite D.W."/>
            <person name="Rinke C."/>
            <person name="Skarshewski A."/>
            <person name="Chaumeil P.A."/>
            <person name="Hugenholtz P."/>
        </authorList>
    </citation>
    <scope>NUCLEOTIDE SEQUENCE [LARGE SCALE GENOMIC DNA]</scope>
    <source>
        <strain evidence="2">UBA8733</strain>
    </source>
</reference>
<protein>
    <submittedName>
        <fullName evidence="2">DUF1330 domain-containing protein</fullName>
    </submittedName>
</protein>
<dbReference type="PANTHER" id="PTHR41521:SF4">
    <property type="entry name" value="BLR0684 PROTEIN"/>
    <property type="match status" value="1"/>
</dbReference>
<feature type="domain" description="DUF1330" evidence="1">
    <location>
        <begin position="2"/>
        <end position="94"/>
    </location>
</feature>
<evidence type="ECO:0000259" key="1">
    <source>
        <dbReference type="Pfam" id="PF07045"/>
    </source>
</evidence>
<organism evidence="2 3">
    <name type="scientific">Hyphomonas adhaerens</name>
    <dbReference type="NCBI Taxonomy" id="81029"/>
    <lineage>
        <taxon>Bacteria</taxon>
        <taxon>Pseudomonadati</taxon>
        <taxon>Pseudomonadota</taxon>
        <taxon>Alphaproteobacteria</taxon>
        <taxon>Hyphomonadales</taxon>
        <taxon>Hyphomonadaceae</taxon>
        <taxon>Hyphomonas</taxon>
    </lineage>
</organism>
<dbReference type="RefSeq" id="WP_272990104.1">
    <property type="nucleotide sequence ID" value="NZ_CAJWRG010000091.1"/>
</dbReference>
<evidence type="ECO:0000313" key="2">
    <source>
        <dbReference type="EMBL" id="HAE28305.1"/>
    </source>
</evidence>
<dbReference type="EMBL" id="DMAN01000315">
    <property type="protein sequence ID" value="HAE28305.1"/>
    <property type="molecule type" value="Genomic_DNA"/>
</dbReference>
<dbReference type="SUPFAM" id="SSF54909">
    <property type="entry name" value="Dimeric alpha+beta barrel"/>
    <property type="match status" value="1"/>
</dbReference>
<dbReference type="Proteomes" id="UP000259610">
    <property type="component" value="Unassembled WGS sequence"/>
</dbReference>
<sequence>MTVYVVAKLKIDDRETYAKYSDGFMDILTRYGGKLLSVDDGAEVIEGDWPYNRTVLLEFPDKADMQAWYNSPEYKDLVKHRYASSTAEIALIKGWQDDEN</sequence>
<dbReference type="InterPro" id="IPR011008">
    <property type="entry name" value="Dimeric_a/b-barrel"/>
</dbReference>
<evidence type="ECO:0000313" key="3">
    <source>
        <dbReference type="Proteomes" id="UP000259610"/>
    </source>
</evidence>
<dbReference type="PANTHER" id="PTHR41521">
    <property type="match status" value="1"/>
</dbReference>
<proteinExistence type="predicted"/>
<accession>A0A3B9H0T7</accession>
<dbReference type="InterPro" id="IPR010753">
    <property type="entry name" value="DUF1330"/>
</dbReference>
<name>A0A3B9H0T7_9PROT</name>
<gene>
    <name evidence="2" type="ORF">DCG58_14170</name>
</gene>
<comment type="caution">
    <text evidence="2">The sequence shown here is derived from an EMBL/GenBank/DDBJ whole genome shotgun (WGS) entry which is preliminary data.</text>
</comment>
<dbReference type="Pfam" id="PF07045">
    <property type="entry name" value="DUF1330"/>
    <property type="match status" value="1"/>
</dbReference>